<feature type="coiled-coil region" evidence="1">
    <location>
        <begin position="187"/>
        <end position="214"/>
    </location>
</feature>
<accession>A0A6C0K5T3</accession>
<feature type="region of interest" description="Disordered" evidence="2">
    <location>
        <begin position="68"/>
        <end position="98"/>
    </location>
</feature>
<feature type="compositionally biased region" description="Gly residues" evidence="2">
    <location>
        <begin position="168"/>
        <end position="179"/>
    </location>
</feature>
<sequence length="387" mass="44498">MSSEPRKRRLSLKKGSLIRSTHPVYNGLFEWWGKATSKGMGILRNPANDSKFEIPLREMIFPDGYGFDQQQQQQRGGEALSAKGGKKRKRPQDFREGERVFSISQNRDLAGDFEWVGHKGSMGRVRRGGSSLLFDIPLKDLVYPYRTSLYRISQDQDQQDQDMQQQQEGGGGGGGGGGVPLRDHRYIQRKQNQNRILLQDIKKLNKQMREIRLLALDDFDDVQKRPRTMAAFEAQGGLPAHYYSPNLGERVVQSVKSRGGHSQKMSVGQYMSRRPALTEAEDRWSAVYLDYCGGYRGTKFAREGPRSPQEDIVTLFKNSDTLLDDEVVLHLTLLRGRTCVLNEEERYAIIMNIFSLCHSLYRGKIVEFRQWDTDKTWKVVFIMKRIH</sequence>
<evidence type="ECO:0000313" key="3">
    <source>
        <dbReference type="EMBL" id="QHU12077.1"/>
    </source>
</evidence>
<protein>
    <submittedName>
        <fullName evidence="3">Uncharacterized protein</fullName>
    </submittedName>
</protein>
<evidence type="ECO:0000256" key="1">
    <source>
        <dbReference type="SAM" id="Coils"/>
    </source>
</evidence>
<keyword evidence="1" id="KW-0175">Coiled coil</keyword>
<dbReference type="EMBL" id="MN740797">
    <property type="protein sequence ID" value="QHU12077.1"/>
    <property type="molecule type" value="Genomic_DNA"/>
</dbReference>
<name>A0A6C0K5T3_9ZZZZ</name>
<organism evidence="3">
    <name type="scientific">viral metagenome</name>
    <dbReference type="NCBI Taxonomy" id="1070528"/>
    <lineage>
        <taxon>unclassified sequences</taxon>
        <taxon>metagenomes</taxon>
        <taxon>organismal metagenomes</taxon>
    </lineage>
</organism>
<proteinExistence type="predicted"/>
<dbReference type="AlphaFoldDB" id="A0A6C0K5T3"/>
<feature type="region of interest" description="Disordered" evidence="2">
    <location>
        <begin position="152"/>
        <end position="182"/>
    </location>
</feature>
<evidence type="ECO:0000256" key="2">
    <source>
        <dbReference type="SAM" id="MobiDB-lite"/>
    </source>
</evidence>
<reference evidence="3" key="1">
    <citation type="journal article" date="2020" name="Nature">
        <title>Giant virus diversity and host interactions through global metagenomics.</title>
        <authorList>
            <person name="Schulz F."/>
            <person name="Roux S."/>
            <person name="Paez-Espino D."/>
            <person name="Jungbluth S."/>
            <person name="Walsh D.A."/>
            <person name="Denef V.J."/>
            <person name="McMahon K.D."/>
            <person name="Konstantinidis K.T."/>
            <person name="Eloe-Fadrosh E.A."/>
            <person name="Kyrpides N.C."/>
            <person name="Woyke T."/>
        </authorList>
    </citation>
    <scope>NUCLEOTIDE SEQUENCE</scope>
    <source>
        <strain evidence="3">GVMAG-S-1101169-75</strain>
    </source>
</reference>